<evidence type="ECO:0000313" key="12">
    <source>
        <dbReference type="Proteomes" id="UP001445076"/>
    </source>
</evidence>
<feature type="non-terminal residue" evidence="11">
    <location>
        <position position="1"/>
    </location>
</feature>
<feature type="domain" description="Glycoside hydrolase family 9" evidence="10">
    <location>
        <begin position="154"/>
        <end position="576"/>
    </location>
</feature>
<dbReference type="EC" id="3.2.1.4" evidence="9"/>
<evidence type="ECO:0000256" key="9">
    <source>
        <dbReference type="RuleBase" id="RU361166"/>
    </source>
</evidence>
<comment type="caution">
    <text evidence="11">The sequence shown here is derived from an EMBL/GenBank/DDBJ whole genome shotgun (WGS) entry which is preliminary data.</text>
</comment>
<dbReference type="PROSITE" id="PS00698">
    <property type="entry name" value="GH9_3"/>
    <property type="match status" value="1"/>
</dbReference>
<organism evidence="11 12">
    <name type="scientific">Cherax quadricarinatus</name>
    <name type="common">Australian red claw crayfish</name>
    <dbReference type="NCBI Taxonomy" id="27406"/>
    <lineage>
        <taxon>Eukaryota</taxon>
        <taxon>Metazoa</taxon>
        <taxon>Ecdysozoa</taxon>
        <taxon>Arthropoda</taxon>
        <taxon>Crustacea</taxon>
        <taxon>Multicrustacea</taxon>
        <taxon>Malacostraca</taxon>
        <taxon>Eumalacostraca</taxon>
        <taxon>Eucarida</taxon>
        <taxon>Decapoda</taxon>
        <taxon>Pleocyemata</taxon>
        <taxon>Astacidea</taxon>
        <taxon>Parastacoidea</taxon>
        <taxon>Parastacidae</taxon>
        <taxon>Cherax</taxon>
    </lineage>
</organism>
<evidence type="ECO:0000256" key="5">
    <source>
        <dbReference type="ARBA" id="ARBA00023277"/>
    </source>
</evidence>
<reference evidence="11 12" key="1">
    <citation type="journal article" date="2024" name="BMC Genomics">
        <title>Genome assembly of redclaw crayfish (Cherax quadricarinatus) provides insights into its immune adaptation and hypoxia tolerance.</title>
        <authorList>
            <person name="Liu Z."/>
            <person name="Zheng J."/>
            <person name="Li H."/>
            <person name="Fang K."/>
            <person name="Wang S."/>
            <person name="He J."/>
            <person name="Zhou D."/>
            <person name="Weng S."/>
            <person name="Chi M."/>
            <person name="Gu Z."/>
            <person name="He J."/>
            <person name="Li F."/>
            <person name="Wang M."/>
        </authorList>
    </citation>
    <scope>NUCLEOTIDE SEQUENCE [LARGE SCALE GENOMIC DNA]</scope>
    <source>
        <strain evidence="11">ZL_2023a</strain>
    </source>
</reference>
<gene>
    <name evidence="11" type="ORF">OTU49_011114</name>
</gene>
<keyword evidence="9" id="KW-0732">Signal</keyword>
<evidence type="ECO:0000256" key="4">
    <source>
        <dbReference type="ARBA" id="ARBA00023001"/>
    </source>
</evidence>
<feature type="active site" evidence="8">
    <location>
        <position position="554"/>
    </location>
</feature>
<dbReference type="InterPro" id="IPR033126">
    <property type="entry name" value="Glyco_hydro_9_Asp/Glu_AS"/>
</dbReference>
<evidence type="ECO:0000259" key="10">
    <source>
        <dbReference type="Pfam" id="PF00759"/>
    </source>
</evidence>
<feature type="active site" evidence="8">
    <location>
        <position position="563"/>
    </location>
</feature>
<keyword evidence="5 8" id="KW-0119">Carbohydrate metabolism</keyword>
<dbReference type="GO" id="GO:0030245">
    <property type="term" value="P:cellulose catabolic process"/>
    <property type="evidence" value="ECO:0007669"/>
    <property type="project" value="UniProtKB-KW"/>
</dbReference>
<feature type="signal peptide" evidence="9">
    <location>
        <begin position="1"/>
        <end position="31"/>
    </location>
</feature>
<dbReference type="InterPro" id="IPR001701">
    <property type="entry name" value="Glyco_hydro_9"/>
</dbReference>
<keyword evidence="7 8" id="KW-0624">Polysaccharide degradation</keyword>
<dbReference type="EMBL" id="JARKIK010000085">
    <property type="protein sequence ID" value="KAK8724528.1"/>
    <property type="molecule type" value="Genomic_DNA"/>
</dbReference>
<sequence>VSSAADMTGVLVKTCLLGALALTLLRSETEAQCDNVEIVNQWDINYQADFNAPAPVDINGLTLELTFSRAVIEIENYGGTATKIDDFHFILESPGVNLNAGENIMFRFLVKFSYFMPLVVKEVVNGVEICDAAIVTSSPTPNPCDETGMTPYDYSQVLCMSYLFYEAQRSGPLPADQRVTWRFDSALDDGSDVGYDLTGGYYDAGDHVKFGFPMAFSTTMLAWGVIDFAEGHEIAGQTEYGRAAVKWATDYFLKAYTANNEFYGQVGKGDIDHSYWGRPEEMTMERPSYKIDEDHPGSELAAETAAALAAAAVVFKDADPSYSEEVLQVAKELYDFANNFRENYDVSIEDAYYYYHSFNGYGDELCWAALWLARATGDDTYLTRARENYDEFDISGYLGTLGWDDKRGGVFSLFWLLTGDSQYSDLFVAYLNWLKNEADYTPEGLVALSDWGSNRAAANVAFMALWAAKNGFDTESNQEWARRQIGQMLGDNPKYQSFVVGYGVNPPEKPHHRSSSCPSLPESCIGAFNNPGPNPQTLYGALVGGPGLDGNYTDDRGDYQHNEVACDYNAAFTGALAALAEIS</sequence>
<feature type="chain" id="PRO_5043113973" description="Endoglucanase" evidence="9">
    <location>
        <begin position="32"/>
        <end position="583"/>
    </location>
</feature>
<dbReference type="SUPFAM" id="SSF48208">
    <property type="entry name" value="Six-hairpin glycosidases"/>
    <property type="match status" value="1"/>
</dbReference>
<dbReference type="AlphaFoldDB" id="A0AAW0W4N2"/>
<evidence type="ECO:0000256" key="3">
    <source>
        <dbReference type="ARBA" id="ARBA00022801"/>
    </source>
</evidence>
<dbReference type="PANTHER" id="PTHR22298">
    <property type="entry name" value="ENDO-1,4-BETA-GLUCANASE"/>
    <property type="match status" value="1"/>
</dbReference>
<dbReference type="GO" id="GO:0008810">
    <property type="term" value="F:cellulase activity"/>
    <property type="evidence" value="ECO:0007669"/>
    <property type="project" value="UniProtKB-EC"/>
</dbReference>
<dbReference type="Gene3D" id="1.50.10.10">
    <property type="match status" value="1"/>
</dbReference>
<evidence type="ECO:0000256" key="8">
    <source>
        <dbReference type="PROSITE-ProRule" id="PRU10060"/>
    </source>
</evidence>
<evidence type="ECO:0000256" key="7">
    <source>
        <dbReference type="ARBA" id="ARBA00023326"/>
    </source>
</evidence>
<accession>A0AAW0W4N2</accession>
<evidence type="ECO:0000256" key="6">
    <source>
        <dbReference type="ARBA" id="ARBA00023295"/>
    </source>
</evidence>
<dbReference type="InterPro" id="IPR008928">
    <property type="entry name" value="6-hairpin_glycosidase_sf"/>
</dbReference>
<comment type="similarity">
    <text evidence="2 8 9">Belongs to the glycosyl hydrolase 9 (cellulase E) family.</text>
</comment>
<protein>
    <recommendedName>
        <fullName evidence="9">Endoglucanase</fullName>
        <ecNumber evidence="9">3.2.1.4</ecNumber>
    </recommendedName>
</protein>
<name>A0AAW0W4N2_CHEQU</name>
<keyword evidence="4 9" id="KW-0136">Cellulose degradation</keyword>
<evidence type="ECO:0000313" key="11">
    <source>
        <dbReference type="EMBL" id="KAK8724528.1"/>
    </source>
</evidence>
<keyword evidence="6 8" id="KW-0326">Glycosidase</keyword>
<evidence type="ECO:0000256" key="1">
    <source>
        <dbReference type="ARBA" id="ARBA00000966"/>
    </source>
</evidence>
<proteinExistence type="inferred from homology"/>
<dbReference type="Pfam" id="PF00759">
    <property type="entry name" value="Glyco_hydro_9"/>
    <property type="match status" value="1"/>
</dbReference>
<keyword evidence="3 8" id="KW-0378">Hydrolase</keyword>
<keyword evidence="12" id="KW-1185">Reference proteome</keyword>
<comment type="catalytic activity">
    <reaction evidence="1 9">
        <text>Endohydrolysis of (1-&gt;4)-beta-D-glucosidic linkages in cellulose, lichenin and cereal beta-D-glucans.</text>
        <dbReference type="EC" id="3.2.1.4"/>
    </reaction>
</comment>
<evidence type="ECO:0000256" key="2">
    <source>
        <dbReference type="ARBA" id="ARBA00007072"/>
    </source>
</evidence>
<dbReference type="InterPro" id="IPR012341">
    <property type="entry name" value="6hp_glycosidase-like_sf"/>
</dbReference>
<dbReference type="Proteomes" id="UP001445076">
    <property type="component" value="Unassembled WGS sequence"/>
</dbReference>